<dbReference type="PANTHER" id="PTHR43591:SF24">
    <property type="entry name" value="2-METHOXY-6-POLYPRENYL-1,4-BENZOQUINOL METHYLASE, MITOCHONDRIAL"/>
    <property type="match status" value="1"/>
</dbReference>
<evidence type="ECO:0000313" key="2">
    <source>
        <dbReference type="Proteomes" id="UP001556367"/>
    </source>
</evidence>
<evidence type="ECO:0000313" key="1">
    <source>
        <dbReference type="EMBL" id="KAL0946581.1"/>
    </source>
</evidence>
<name>A0ABR3ITE0_9AGAR</name>
<accession>A0ABR3ITE0</accession>
<organism evidence="1 2">
    <name type="scientific">Hohenbuehelia grisea</name>
    <dbReference type="NCBI Taxonomy" id="104357"/>
    <lineage>
        <taxon>Eukaryota</taxon>
        <taxon>Fungi</taxon>
        <taxon>Dikarya</taxon>
        <taxon>Basidiomycota</taxon>
        <taxon>Agaricomycotina</taxon>
        <taxon>Agaricomycetes</taxon>
        <taxon>Agaricomycetidae</taxon>
        <taxon>Agaricales</taxon>
        <taxon>Pleurotineae</taxon>
        <taxon>Pleurotaceae</taxon>
        <taxon>Hohenbuehelia</taxon>
    </lineage>
</organism>
<dbReference type="Pfam" id="PF13489">
    <property type="entry name" value="Methyltransf_23"/>
    <property type="match status" value="1"/>
</dbReference>
<dbReference type="Gene3D" id="3.40.50.150">
    <property type="entry name" value="Vaccinia Virus protein VP39"/>
    <property type="match status" value="1"/>
</dbReference>
<proteinExistence type="predicted"/>
<evidence type="ECO:0008006" key="3">
    <source>
        <dbReference type="Google" id="ProtNLM"/>
    </source>
</evidence>
<comment type="caution">
    <text evidence="1">The sequence shown here is derived from an EMBL/GenBank/DDBJ whole genome shotgun (WGS) entry which is preliminary data.</text>
</comment>
<sequence length="317" mass="35887">MAYNSPSELLELGDDDSSYYRWVHGRALNSLNPRYMLPVDADAIKRSEFHHRMLQFLFNGKNYVGPVKEVLQPSQQRRVLDLGTGGGFWAIDMADEFPRAEVIGVDLAPIQPRSVPPNCTFELCDLDQWNLPYPDNHFDLIHARSMHTGIHNYPRLLHEIGRLLRPGGLVILIEPDLIPIVDGKPAPQLTDTSSSQGWLAFWDTYRACLVQQGIDVTVPSRLPELLAATNIFQHVVTQDGNIPIGFYPPDQLSLTVGQFAWMDYDLLIPATKPLFLTAGLPESKVKRLIKDAHHDLYYPQLHCSSLLHIVHAFKRQP</sequence>
<keyword evidence="2" id="KW-1185">Reference proteome</keyword>
<reference evidence="2" key="1">
    <citation type="submission" date="2024-06" db="EMBL/GenBank/DDBJ databases">
        <title>Multi-omics analyses provide insights into the biosynthesis of the anticancer antibiotic pleurotin in Hohenbuehelia grisea.</title>
        <authorList>
            <person name="Weaver J.A."/>
            <person name="Alberti F."/>
        </authorList>
    </citation>
    <scope>NUCLEOTIDE SEQUENCE [LARGE SCALE GENOMIC DNA]</scope>
    <source>
        <strain evidence="2">T-177</strain>
    </source>
</reference>
<protein>
    <recommendedName>
        <fullName evidence="3">S-adenosyl-L-methionine-dependent methyltransferase</fullName>
    </recommendedName>
</protein>
<gene>
    <name evidence="1" type="ORF">HGRIS_012783</name>
</gene>
<dbReference type="CDD" id="cd02440">
    <property type="entry name" value="AdoMet_MTases"/>
    <property type="match status" value="1"/>
</dbReference>
<dbReference type="InterPro" id="IPR029063">
    <property type="entry name" value="SAM-dependent_MTases_sf"/>
</dbReference>
<dbReference type="Proteomes" id="UP001556367">
    <property type="component" value="Unassembled WGS sequence"/>
</dbReference>
<dbReference type="PANTHER" id="PTHR43591">
    <property type="entry name" value="METHYLTRANSFERASE"/>
    <property type="match status" value="1"/>
</dbReference>
<dbReference type="SUPFAM" id="SSF53335">
    <property type="entry name" value="S-adenosyl-L-methionine-dependent methyltransferases"/>
    <property type="match status" value="1"/>
</dbReference>
<dbReference type="EMBL" id="JASNQZ010000015">
    <property type="protein sequence ID" value="KAL0946581.1"/>
    <property type="molecule type" value="Genomic_DNA"/>
</dbReference>